<dbReference type="Proteomes" id="UP000250443">
    <property type="component" value="Unassembled WGS sequence"/>
</dbReference>
<gene>
    <name evidence="1" type="ORF">I5Q09_23950</name>
    <name evidence="2" type="ORF">NCTC11842_00077</name>
</gene>
<sequence>MKESPDRHYRGLTLSIDGPHYKGFKAFAREFWYGTVNNRIVTGPEASADAALRYAQRAIDDGSYISSLRAEYDSLKIGLQTLGPKANQAQERLTTLQAELEHAEHLATLALV</sequence>
<dbReference type="EMBL" id="JADTXM010000027">
    <property type="protein sequence ID" value="MBH3441735.1"/>
    <property type="molecule type" value="Genomic_DNA"/>
</dbReference>
<name>A0A2X2BUA2_PSELU</name>
<dbReference type="RefSeq" id="WP_146766004.1">
    <property type="nucleotide sequence ID" value="NZ_JAAMQY010000010.1"/>
</dbReference>
<reference evidence="1 4" key="2">
    <citation type="submission" date="2020-11" db="EMBL/GenBank/DDBJ databases">
        <title>Enhanced detection system for hospital associated transmission using whole genome sequencing surveillance.</title>
        <authorList>
            <person name="Harrison L.H."/>
            <person name="Van Tyne D."/>
            <person name="Marsh J.W."/>
            <person name="Griffith M.P."/>
            <person name="Snyder D.J."/>
            <person name="Cooper V.S."/>
            <person name="Mustapha M."/>
        </authorList>
    </citation>
    <scope>NUCLEOTIDE SEQUENCE [LARGE SCALE GENOMIC DNA]</scope>
    <source>
        <strain evidence="1 4">PSB00013</strain>
    </source>
</reference>
<dbReference type="AlphaFoldDB" id="A0A2X2BUA2"/>
<evidence type="ECO:0000313" key="4">
    <source>
        <dbReference type="Proteomes" id="UP000638986"/>
    </source>
</evidence>
<dbReference type="Proteomes" id="UP000638986">
    <property type="component" value="Unassembled WGS sequence"/>
</dbReference>
<accession>A0A2X2BUA2</accession>
<dbReference type="EMBL" id="UAUF01000002">
    <property type="protein sequence ID" value="SPY99932.1"/>
    <property type="molecule type" value="Genomic_DNA"/>
</dbReference>
<proteinExistence type="predicted"/>
<protein>
    <submittedName>
        <fullName evidence="2">Uncharacterized protein</fullName>
    </submittedName>
</protein>
<evidence type="ECO:0000313" key="1">
    <source>
        <dbReference type="EMBL" id="MBH3441735.1"/>
    </source>
</evidence>
<reference evidence="2 3" key="1">
    <citation type="submission" date="2018-06" db="EMBL/GenBank/DDBJ databases">
        <authorList>
            <consortium name="Pathogen Informatics"/>
            <person name="Doyle S."/>
        </authorList>
    </citation>
    <scope>NUCLEOTIDE SEQUENCE [LARGE SCALE GENOMIC DNA]</scope>
    <source>
        <strain evidence="2 3">NCTC11842</strain>
    </source>
</reference>
<organism evidence="2 3">
    <name type="scientific">Pseudomonas luteola</name>
    <dbReference type="NCBI Taxonomy" id="47886"/>
    <lineage>
        <taxon>Bacteria</taxon>
        <taxon>Pseudomonadati</taxon>
        <taxon>Pseudomonadota</taxon>
        <taxon>Gammaproteobacteria</taxon>
        <taxon>Pseudomonadales</taxon>
        <taxon>Pseudomonadaceae</taxon>
        <taxon>Pseudomonas</taxon>
    </lineage>
</organism>
<evidence type="ECO:0000313" key="3">
    <source>
        <dbReference type="Proteomes" id="UP000250443"/>
    </source>
</evidence>
<evidence type="ECO:0000313" key="2">
    <source>
        <dbReference type="EMBL" id="SPY99932.1"/>
    </source>
</evidence>